<dbReference type="PROSITE" id="PS50011">
    <property type="entry name" value="PROTEIN_KINASE_DOM"/>
    <property type="match status" value="1"/>
</dbReference>
<dbReference type="Gene3D" id="1.10.510.10">
    <property type="entry name" value="Transferase(Phosphotransferase) domain 1"/>
    <property type="match status" value="1"/>
</dbReference>
<dbReference type="OrthoDB" id="4062651at2759"/>
<name>A0A7J0EQG4_9ERIC</name>
<organism evidence="2 3">
    <name type="scientific">Actinidia rufa</name>
    <dbReference type="NCBI Taxonomy" id="165716"/>
    <lineage>
        <taxon>Eukaryota</taxon>
        <taxon>Viridiplantae</taxon>
        <taxon>Streptophyta</taxon>
        <taxon>Embryophyta</taxon>
        <taxon>Tracheophyta</taxon>
        <taxon>Spermatophyta</taxon>
        <taxon>Magnoliopsida</taxon>
        <taxon>eudicotyledons</taxon>
        <taxon>Gunneridae</taxon>
        <taxon>Pentapetalae</taxon>
        <taxon>asterids</taxon>
        <taxon>Ericales</taxon>
        <taxon>Actinidiaceae</taxon>
        <taxon>Actinidia</taxon>
    </lineage>
</organism>
<dbReference type="Pfam" id="PF00069">
    <property type="entry name" value="Pkinase"/>
    <property type="match status" value="1"/>
</dbReference>
<gene>
    <name evidence="2" type="ORF">Acr_06g0004920</name>
</gene>
<evidence type="ECO:0000313" key="3">
    <source>
        <dbReference type="Proteomes" id="UP000585474"/>
    </source>
</evidence>
<dbReference type="PROSITE" id="PS00108">
    <property type="entry name" value="PROTEIN_KINASE_ST"/>
    <property type="match status" value="1"/>
</dbReference>
<sequence length="129" mass="14148">MGVSDYEELEVAIKNFSPSRLIGKGSHESVYKGSSKTASLSRHGYAKNKVLVMEHMPNGTLHVLLHVGPTPTPWPRDTQLALQISRAVQFLHQANPLVIHRDIKSANILFDSNWTQARCHAVRGGGLAG</sequence>
<dbReference type="PANTHER" id="PTHR46146">
    <property type="entry name" value="SERINE/THREONINE-PROTEIN KINASE-LIKE PROTEIN CCR4"/>
    <property type="match status" value="1"/>
</dbReference>
<dbReference type="InterPro" id="IPR008271">
    <property type="entry name" value="Ser/Thr_kinase_AS"/>
</dbReference>
<dbReference type="InterPro" id="IPR000719">
    <property type="entry name" value="Prot_kinase_dom"/>
</dbReference>
<dbReference type="AlphaFoldDB" id="A0A7J0EQG4"/>
<dbReference type="EMBL" id="BJWL01000006">
    <property type="protein sequence ID" value="GFY88552.1"/>
    <property type="molecule type" value="Genomic_DNA"/>
</dbReference>
<dbReference type="Proteomes" id="UP000585474">
    <property type="component" value="Unassembled WGS sequence"/>
</dbReference>
<dbReference type="InterPro" id="IPR011009">
    <property type="entry name" value="Kinase-like_dom_sf"/>
</dbReference>
<keyword evidence="3" id="KW-1185">Reference proteome</keyword>
<reference evidence="2 3" key="1">
    <citation type="submission" date="2019-07" db="EMBL/GenBank/DDBJ databases">
        <title>De Novo Assembly of kiwifruit Actinidia rufa.</title>
        <authorList>
            <person name="Sugita-Konishi S."/>
            <person name="Sato K."/>
            <person name="Mori E."/>
            <person name="Abe Y."/>
            <person name="Kisaki G."/>
            <person name="Hamano K."/>
            <person name="Suezawa K."/>
            <person name="Otani M."/>
            <person name="Fukuda T."/>
            <person name="Manabe T."/>
            <person name="Gomi K."/>
            <person name="Tabuchi M."/>
            <person name="Akimitsu K."/>
            <person name="Kataoka I."/>
        </authorList>
    </citation>
    <scope>NUCLEOTIDE SEQUENCE [LARGE SCALE GENOMIC DNA]</scope>
    <source>
        <strain evidence="3">cv. Fuchu</strain>
    </source>
</reference>
<dbReference type="GO" id="GO:0004672">
    <property type="term" value="F:protein kinase activity"/>
    <property type="evidence" value="ECO:0007669"/>
    <property type="project" value="InterPro"/>
</dbReference>
<dbReference type="GO" id="GO:0005524">
    <property type="term" value="F:ATP binding"/>
    <property type="evidence" value="ECO:0007669"/>
    <property type="project" value="InterPro"/>
</dbReference>
<evidence type="ECO:0000313" key="2">
    <source>
        <dbReference type="EMBL" id="GFY88552.1"/>
    </source>
</evidence>
<protein>
    <recommendedName>
        <fullName evidence="1">Protein kinase domain-containing protein</fullName>
    </recommendedName>
</protein>
<proteinExistence type="predicted"/>
<accession>A0A7J0EQG4</accession>
<dbReference type="SUPFAM" id="SSF56112">
    <property type="entry name" value="Protein kinase-like (PK-like)"/>
    <property type="match status" value="1"/>
</dbReference>
<feature type="domain" description="Protein kinase" evidence="1">
    <location>
        <begin position="1"/>
        <end position="129"/>
    </location>
</feature>
<evidence type="ECO:0000259" key="1">
    <source>
        <dbReference type="PROSITE" id="PS50011"/>
    </source>
</evidence>
<comment type="caution">
    <text evidence="2">The sequence shown here is derived from an EMBL/GenBank/DDBJ whole genome shotgun (WGS) entry which is preliminary data.</text>
</comment>